<feature type="compositionally biased region" description="Polar residues" evidence="1">
    <location>
        <begin position="132"/>
        <end position="144"/>
    </location>
</feature>
<dbReference type="KEGG" id="rue:DT065_05920"/>
<dbReference type="Proteomes" id="UP000252100">
    <property type="component" value="Chromosome"/>
</dbReference>
<dbReference type="EMBL" id="CP031092">
    <property type="protein sequence ID" value="AXF55603.1"/>
    <property type="molecule type" value="Genomic_DNA"/>
</dbReference>
<reference evidence="2 3" key="1">
    <citation type="journal article" date="2018" name="J. Microbiol.">
        <title>Salicibibacter kimchii gen. nov., sp. nov., a moderately halophilic and alkalitolerant bacterium in the family Bacillaceae, isolated from kimchi.</title>
        <authorList>
            <person name="Jang J.Y."/>
            <person name="Oh Y.J."/>
            <person name="Lim S.K."/>
            <person name="Park H.K."/>
            <person name="Lee C."/>
            <person name="Kim J.Y."/>
            <person name="Lee M.A."/>
            <person name="Choi H.J."/>
        </authorList>
    </citation>
    <scope>NUCLEOTIDE SEQUENCE [LARGE SCALE GENOMIC DNA]</scope>
    <source>
        <strain evidence="2 3">NKC1-1</strain>
    </source>
</reference>
<protein>
    <recommendedName>
        <fullName evidence="4">Helix-turn-helix domain-containing protein</fullName>
    </recommendedName>
</protein>
<organism evidence="2 3">
    <name type="scientific">Salicibibacter kimchii</name>
    <dbReference type="NCBI Taxonomy" id="2099786"/>
    <lineage>
        <taxon>Bacteria</taxon>
        <taxon>Bacillati</taxon>
        <taxon>Bacillota</taxon>
        <taxon>Bacilli</taxon>
        <taxon>Bacillales</taxon>
        <taxon>Bacillaceae</taxon>
        <taxon>Salicibibacter</taxon>
    </lineage>
</organism>
<proteinExistence type="predicted"/>
<gene>
    <name evidence="2" type="ORF">DT065_05920</name>
</gene>
<name>A0A345BXC2_9BACI</name>
<dbReference type="Pfam" id="PF13730">
    <property type="entry name" value="HTH_36"/>
    <property type="match status" value="1"/>
</dbReference>
<dbReference type="AlphaFoldDB" id="A0A345BXC2"/>
<dbReference type="OrthoDB" id="2697418at2"/>
<evidence type="ECO:0000313" key="3">
    <source>
        <dbReference type="Proteomes" id="UP000252100"/>
    </source>
</evidence>
<accession>A0A345BXC2</accession>
<evidence type="ECO:0000256" key="1">
    <source>
        <dbReference type="SAM" id="MobiDB-lite"/>
    </source>
</evidence>
<evidence type="ECO:0000313" key="2">
    <source>
        <dbReference type="EMBL" id="AXF55603.1"/>
    </source>
</evidence>
<dbReference type="InterPro" id="IPR036388">
    <property type="entry name" value="WH-like_DNA-bd_sf"/>
</dbReference>
<dbReference type="Gene3D" id="1.10.10.10">
    <property type="entry name" value="Winged helix-like DNA-binding domain superfamily/Winged helix DNA-binding domain"/>
    <property type="match status" value="1"/>
</dbReference>
<dbReference type="RefSeq" id="WP_114371654.1">
    <property type="nucleotide sequence ID" value="NZ_CP031092.1"/>
</dbReference>
<keyword evidence="3" id="KW-1185">Reference proteome</keyword>
<feature type="compositionally biased region" description="Basic and acidic residues" evidence="1">
    <location>
        <begin position="158"/>
        <end position="168"/>
    </location>
</feature>
<feature type="region of interest" description="Disordered" evidence="1">
    <location>
        <begin position="121"/>
        <end position="168"/>
    </location>
</feature>
<sequence>MHPIPSNADLCSYKSLSPFTNLDELNLAIRKHLYAHSHELTENAVAVFKLIARHAVKTVGVAFLKYEVMAAQVGVSSSTVKRIIRVLKERKMIDVYRTVRQRGKVRGGYGHNVFVIVDPSADPSEMNHRSNPENTDASNVQPTQKENEALSFEASSLSEKKEPIRNTRKAGANEKLDASFVPTHVPHLFVTAAKPFYDAEDIYKLWSRAVCAYKYIHTDADLTEEAIVHAIVQAFKGAMFMKKTGRLRGSLAGYFYGACKRIFERIYQEELDELWQQRMHNIREEDLSAWLTAK</sequence>
<evidence type="ECO:0008006" key="4">
    <source>
        <dbReference type="Google" id="ProtNLM"/>
    </source>
</evidence>